<dbReference type="EMBL" id="RDEX01000001">
    <property type="protein sequence ID" value="RLY93817.1"/>
    <property type="molecule type" value="Genomic_DNA"/>
</dbReference>
<name>A0A3L9L9R4_9MICC</name>
<proteinExistence type="inferred from homology"/>
<comment type="similarity">
    <text evidence="1">Belongs to the bacterial ring-hydroxylating dioxygenase beta subunit family.</text>
</comment>
<evidence type="ECO:0000256" key="2">
    <source>
        <dbReference type="ARBA" id="ARBA00023002"/>
    </source>
</evidence>
<dbReference type="RefSeq" id="WP_121863853.1">
    <property type="nucleotide sequence ID" value="NZ_RDEX01000001.1"/>
</dbReference>
<dbReference type="InterPro" id="IPR000391">
    <property type="entry name" value="Rng_hydr_dOase-bsu"/>
</dbReference>
<dbReference type="Proteomes" id="UP000277871">
    <property type="component" value="Unassembled WGS sequence"/>
</dbReference>
<accession>A0A3L9L9R4</accession>
<dbReference type="GO" id="GO:0019380">
    <property type="term" value="P:3-phenylpropionate catabolic process"/>
    <property type="evidence" value="ECO:0007669"/>
    <property type="project" value="TreeGrafter"/>
</dbReference>
<dbReference type="GO" id="GO:0016491">
    <property type="term" value="F:oxidoreductase activity"/>
    <property type="evidence" value="ECO:0007669"/>
    <property type="project" value="UniProtKB-KW"/>
</dbReference>
<evidence type="ECO:0000313" key="3">
    <source>
        <dbReference type="EMBL" id="RLY93817.1"/>
    </source>
</evidence>
<reference evidence="3 4" key="1">
    <citation type="submission" date="2018-10" db="EMBL/GenBank/DDBJ databases">
        <title>Kocuria tytonicola, new bacteria from the preen glands of American barn owls (Tyto furcata).</title>
        <authorList>
            <person name="Braun M.S."/>
            <person name="Wang E."/>
            <person name="Zimmermann S."/>
            <person name="Boutin S."/>
            <person name="Wagner H."/>
            <person name="Wink M."/>
        </authorList>
    </citation>
    <scope>NUCLEOTIDE SEQUENCE [LARGE SCALE GENOMIC DNA]</scope>
    <source>
        <strain evidence="3 4">473</strain>
    </source>
</reference>
<dbReference type="PANTHER" id="PTHR41534">
    <property type="entry name" value="BLR3401 PROTEIN"/>
    <property type="match status" value="1"/>
</dbReference>
<dbReference type="InterPro" id="IPR032710">
    <property type="entry name" value="NTF2-like_dom_sf"/>
</dbReference>
<sequence>MTETGTTNQPLLADPRIQRAIELVWREAALLDAKDYPTWEQLYTDEAIYVIPIDPETDDFRGSLNMVYDDQRLRHLRVERLVQGYSPSAVAAARTVRIVSRFTVEALSDTEVTLRSAQIVNAYKRHEFLTLGAELTHRIVLGDDGDKIALKVIRLNDSEDAVSASGYLL</sequence>
<gene>
    <name evidence="3" type="ORF">EAE32_00775</name>
</gene>
<evidence type="ECO:0000313" key="4">
    <source>
        <dbReference type="Proteomes" id="UP000277871"/>
    </source>
</evidence>
<dbReference type="Pfam" id="PF00866">
    <property type="entry name" value="Ring_hydroxyl_B"/>
    <property type="match status" value="1"/>
</dbReference>
<comment type="caution">
    <text evidence="3">The sequence shown here is derived from an EMBL/GenBank/DDBJ whole genome shotgun (WGS) entry which is preliminary data.</text>
</comment>
<evidence type="ECO:0008006" key="5">
    <source>
        <dbReference type="Google" id="ProtNLM"/>
    </source>
</evidence>
<dbReference type="AlphaFoldDB" id="A0A3L9L9R4"/>
<dbReference type="PANTHER" id="PTHR41534:SF2">
    <property type="entry name" value="3-PHENYLPROPIONATE_CINNAMIC ACID DIOXYGENASE SUBUNIT BETA"/>
    <property type="match status" value="1"/>
</dbReference>
<dbReference type="Gene3D" id="3.10.450.50">
    <property type="match status" value="1"/>
</dbReference>
<organism evidence="3 4">
    <name type="scientific">Kocuria tytonicola</name>
    <dbReference type="NCBI Taxonomy" id="2055946"/>
    <lineage>
        <taxon>Bacteria</taxon>
        <taxon>Bacillati</taxon>
        <taxon>Actinomycetota</taxon>
        <taxon>Actinomycetes</taxon>
        <taxon>Micrococcales</taxon>
        <taxon>Micrococcaceae</taxon>
        <taxon>Kocuria</taxon>
    </lineage>
</organism>
<protein>
    <recommendedName>
        <fullName evidence="5">Aromatic-ring-hydroxylating dioxygenase subunit beta</fullName>
    </recommendedName>
</protein>
<evidence type="ECO:0000256" key="1">
    <source>
        <dbReference type="ARBA" id="ARBA00009570"/>
    </source>
</evidence>
<keyword evidence="4" id="KW-1185">Reference proteome</keyword>
<keyword evidence="2" id="KW-0560">Oxidoreductase</keyword>
<dbReference type="SUPFAM" id="SSF54427">
    <property type="entry name" value="NTF2-like"/>
    <property type="match status" value="1"/>
</dbReference>